<reference evidence="8" key="1">
    <citation type="submission" date="2020-11" db="EMBL/GenBank/DDBJ databases">
        <authorList>
            <person name="Tran Van P."/>
        </authorList>
    </citation>
    <scope>NUCLEOTIDE SEQUENCE</scope>
</reference>
<accession>A0A7R9J8X8</accession>
<evidence type="ECO:0000256" key="1">
    <source>
        <dbReference type="ARBA" id="ARBA00004141"/>
    </source>
</evidence>
<dbReference type="PANTHER" id="PTHR23511">
    <property type="entry name" value="SYNAPTIC VESICLE GLYCOPROTEIN 2"/>
    <property type="match status" value="1"/>
</dbReference>
<dbReference type="InterPro" id="IPR036259">
    <property type="entry name" value="MFS_trans_sf"/>
</dbReference>
<evidence type="ECO:0000259" key="7">
    <source>
        <dbReference type="PROSITE" id="PS50850"/>
    </source>
</evidence>
<gene>
    <name evidence="8" type="ORF">TCMB3V08_LOCUS7262</name>
</gene>
<dbReference type="AlphaFoldDB" id="A0A7R9J8X8"/>
<keyword evidence="3 6" id="KW-0812">Transmembrane</keyword>
<evidence type="ECO:0000256" key="4">
    <source>
        <dbReference type="ARBA" id="ARBA00022989"/>
    </source>
</evidence>
<keyword evidence="2" id="KW-0813">Transport</keyword>
<evidence type="ECO:0000256" key="6">
    <source>
        <dbReference type="SAM" id="Phobius"/>
    </source>
</evidence>
<comment type="subcellular location">
    <subcellularLocation>
        <location evidence="1">Membrane</location>
        <topology evidence="1">Multi-pass membrane protein</topology>
    </subcellularLocation>
</comment>
<evidence type="ECO:0000256" key="5">
    <source>
        <dbReference type="ARBA" id="ARBA00023136"/>
    </source>
</evidence>
<organism evidence="8">
    <name type="scientific">Timema californicum</name>
    <name type="common">California timema</name>
    <name type="synonym">Walking stick</name>
    <dbReference type="NCBI Taxonomy" id="61474"/>
    <lineage>
        <taxon>Eukaryota</taxon>
        <taxon>Metazoa</taxon>
        <taxon>Ecdysozoa</taxon>
        <taxon>Arthropoda</taxon>
        <taxon>Hexapoda</taxon>
        <taxon>Insecta</taxon>
        <taxon>Pterygota</taxon>
        <taxon>Neoptera</taxon>
        <taxon>Polyneoptera</taxon>
        <taxon>Phasmatodea</taxon>
        <taxon>Timematodea</taxon>
        <taxon>Timematoidea</taxon>
        <taxon>Timematidae</taxon>
        <taxon>Timema</taxon>
    </lineage>
</organism>
<feature type="domain" description="Major facilitator superfamily (MFS) profile" evidence="7">
    <location>
        <begin position="43"/>
        <end position="272"/>
    </location>
</feature>
<name>A0A7R9J8X8_TIMCA</name>
<feature type="transmembrane region" description="Helical" evidence="6">
    <location>
        <begin position="219"/>
        <end position="243"/>
    </location>
</feature>
<protein>
    <submittedName>
        <fullName evidence="8">(California timema) hypothetical protein</fullName>
    </submittedName>
</protein>
<sequence>MDTSSIDFINKEEHKKKTMDLEGPANFETAISYTGFGKFNILVVLVSVIGMCCNMLDTSALSFILPSAECDLGLSSSNKGILNAITYADRIEPNPPYFGESLPGSPDRIEPNPPYFGESLPGSPDRIEPNPPYFGESLPGSPDRIEPNPPYFGDPVPIPGGPEVNDRLSDRDETRGMVCSSGMWGFLSDSFGRWRILVNGYILNGVICVLSSLSQSYEVLLVLRFLVGFVGFGPFAVLATYVAEVHAAPYRASAVMFLGIAFGAMNLLIPGK</sequence>
<dbReference type="Gene3D" id="1.20.1250.20">
    <property type="entry name" value="MFS general substrate transporter like domains"/>
    <property type="match status" value="1"/>
</dbReference>
<dbReference type="PROSITE" id="PS50850">
    <property type="entry name" value="MFS"/>
    <property type="match status" value="1"/>
</dbReference>
<feature type="transmembrane region" description="Helical" evidence="6">
    <location>
        <begin position="39"/>
        <end position="56"/>
    </location>
</feature>
<dbReference type="PANTHER" id="PTHR23511:SF36">
    <property type="entry name" value="EG:BACR7A4.13 PROTEIN-RELATED"/>
    <property type="match status" value="1"/>
</dbReference>
<dbReference type="EMBL" id="OE182513">
    <property type="protein sequence ID" value="CAD7574654.1"/>
    <property type="molecule type" value="Genomic_DNA"/>
</dbReference>
<keyword evidence="5 6" id="KW-0472">Membrane</keyword>
<evidence type="ECO:0000256" key="3">
    <source>
        <dbReference type="ARBA" id="ARBA00022692"/>
    </source>
</evidence>
<proteinExistence type="predicted"/>
<dbReference type="GO" id="GO:0022857">
    <property type="term" value="F:transmembrane transporter activity"/>
    <property type="evidence" value="ECO:0007669"/>
    <property type="project" value="InterPro"/>
</dbReference>
<evidence type="ECO:0000256" key="2">
    <source>
        <dbReference type="ARBA" id="ARBA00022448"/>
    </source>
</evidence>
<evidence type="ECO:0000313" key="8">
    <source>
        <dbReference type="EMBL" id="CAD7574654.1"/>
    </source>
</evidence>
<keyword evidence="4 6" id="KW-1133">Transmembrane helix</keyword>
<dbReference type="InterPro" id="IPR020846">
    <property type="entry name" value="MFS_dom"/>
</dbReference>
<dbReference type="GO" id="GO:0016020">
    <property type="term" value="C:membrane"/>
    <property type="evidence" value="ECO:0007669"/>
    <property type="project" value="UniProtKB-SubCell"/>
</dbReference>
<feature type="transmembrane region" description="Helical" evidence="6">
    <location>
        <begin position="196"/>
        <end position="213"/>
    </location>
</feature>
<feature type="transmembrane region" description="Helical" evidence="6">
    <location>
        <begin position="250"/>
        <end position="269"/>
    </location>
</feature>
<dbReference type="SUPFAM" id="SSF103473">
    <property type="entry name" value="MFS general substrate transporter"/>
    <property type="match status" value="2"/>
</dbReference>